<dbReference type="GeneID" id="17263783"/>
<dbReference type="Proteomes" id="UP000013827">
    <property type="component" value="Unassembled WGS sequence"/>
</dbReference>
<reference evidence="3" key="1">
    <citation type="journal article" date="2013" name="Nature">
        <title>Pan genome of the phytoplankton Emiliania underpins its global distribution.</title>
        <authorList>
            <person name="Read B.A."/>
            <person name="Kegel J."/>
            <person name="Klute M.J."/>
            <person name="Kuo A."/>
            <person name="Lefebvre S.C."/>
            <person name="Maumus F."/>
            <person name="Mayer C."/>
            <person name="Miller J."/>
            <person name="Monier A."/>
            <person name="Salamov A."/>
            <person name="Young J."/>
            <person name="Aguilar M."/>
            <person name="Claverie J.M."/>
            <person name="Frickenhaus S."/>
            <person name="Gonzalez K."/>
            <person name="Herman E.K."/>
            <person name="Lin Y.C."/>
            <person name="Napier J."/>
            <person name="Ogata H."/>
            <person name="Sarno A.F."/>
            <person name="Shmutz J."/>
            <person name="Schroeder D."/>
            <person name="de Vargas C."/>
            <person name="Verret F."/>
            <person name="von Dassow P."/>
            <person name="Valentin K."/>
            <person name="Van de Peer Y."/>
            <person name="Wheeler G."/>
            <person name="Dacks J.B."/>
            <person name="Delwiche C.F."/>
            <person name="Dyhrman S.T."/>
            <person name="Glockner G."/>
            <person name="John U."/>
            <person name="Richards T."/>
            <person name="Worden A.Z."/>
            <person name="Zhang X."/>
            <person name="Grigoriev I.V."/>
            <person name="Allen A.E."/>
            <person name="Bidle K."/>
            <person name="Borodovsky M."/>
            <person name="Bowler C."/>
            <person name="Brownlee C."/>
            <person name="Cock J.M."/>
            <person name="Elias M."/>
            <person name="Gladyshev V.N."/>
            <person name="Groth M."/>
            <person name="Guda C."/>
            <person name="Hadaegh A."/>
            <person name="Iglesias-Rodriguez M.D."/>
            <person name="Jenkins J."/>
            <person name="Jones B.M."/>
            <person name="Lawson T."/>
            <person name="Leese F."/>
            <person name="Lindquist E."/>
            <person name="Lobanov A."/>
            <person name="Lomsadze A."/>
            <person name="Malik S.B."/>
            <person name="Marsh M.E."/>
            <person name="Mackinder L."/>
            <person name="Mock T."/>
            <person name="Mueller-Roeber B."/>
            <person name="Pagarete A."/>
            <person name="Parker M."/>
            <person name="Probert I."/>
            <person name="Quesneville H."/>
            <person name="Raines C."/>
            <person name="Rensing S.A."/>
            <person name="Riano-Pachon D.M."/>
            <person name="Richier S."/>
            <person name="Rokitta S."/>
            <person name="Shiraiwa Y."/>
            <person name="Soanes D.M."/>
            <person name="van der Giezen M."/>
            <person name="Wahlund T.M."/>
            <person name="Williams B."/>
            <person name="Wilson W."/>
            <person name="Wolfe G."/>
            <person name="Wurch L.L."/>
        </authorList>
    </citation>
    <scope>NUCLEOTIDE SEQUENCE</scope>
</reference>
<feature type="compositionally biased region" description="Basic and acidic residues" evidence="1">
    <location>
        <begin position="559"/>
        <end position="576"/>
    </location>
</feature>
<dbReference type="KEGG" id="ehx:EMIHUDRAFT_458943"/>
<dbReference type="AlphaFoldDB" id="A0A0D3J2A2"/>
<sequence>MDDFVVPVFGERSLFEFIACLLPSQADMARLTLALRSGCPLAQDELAALMSRHSMQPLTGSQRQIVTDPELGCNKDCWRTEPTGFKFDHEPTINYLYPLRRREFMAESRQRYQDAVARALALRIPGLDAVPPFLSRIVPLGCAMHHCKKFGQECHVYSIESADGPVIFTFTYEIQSTMGKACCTHDCICDMNWTANLAVLLPGATEAATIFGVSWRILSGDCLLRPPTSLCEETARVCGIDASMVGALVAVLAEMSGWGESVYDFCKEICEEFPVPERVEGQSYNPMYDEKYTPRALFEGMHNAWTHYLNSLVRLQRISDFKRLNAIGKAEFHMRHPPPEPVRRERGNGDVYYDYHMPYHVSINGHDSFTDTRSYETFVGHNKDWGVTADDLVALTRSFGSSDFLDPELPSDFRSTDRAEDRVEVCAKCPEDFLDKQYELNLNHFVEPCNSRYFKTYPEDCSDGTCECHPSIRHDVEELLLASDRSSLAALAVDLDGFGARLSYDDLLDGAGDSKSITRCNVRDNDEEWQRRAKVREAEEAAAREERLNRPPTPPTPEEAARRAERQRERERQEREVPGWKMEWLHREFGQKGPPIHLKAVTQDGSETHFKACYRMSMTHELSRLMAAFCKSRGVRLSAARFFHKGEMLDGRRMPCQWDGSGCMKDGDEIAVIVLEDTAAAGDGEQ</sequence>
<dbReference type="InterPro" id="IPR029071">
    <property type="entry name" value="Ubiquitin-like_domsf"/>
</dbReference>
<evidence type="ECO:0000256" key="1">
    <source>
        <dbReference type="SAM" id="MobiDB-lite"/>
    </source>
</evidence>
<evidence type="ECO:0008006" key="4">
    <source>
        <dbReference type="Google" id="ProtNLM"/>
    </source>
</evidence>
<dbReference type="HOGENOM" id="CLU_401402_0_0_1"/>
<feature type="region of interest" description="Disordered" evidence="1">
    <location>
        <begin position="528"/>
        <end position="576"/>
    </location>
</feature>
<dbReference type="PANTHER" id="PTHR10562">
    <property type="entry name" value="SMALL UBIQUITIN-RELATED MODIFIER"/>
    <property type="match status" value="1"/>
</dbReference>
<organism evidence="2 3">
    <name type="scientific">Emiliania huxleyi (strain CCMP1516)</name>
    <dbReference type="NCBI Taxonomy" id="280463"/>
    <lineage>
        <taxon>Eukaryota</taxon>
        <taxon>Haptista</taxon>
        <taxon>Haptophyta</taxon>
        <taxon>Prymnesiophyceae</taxon>
        <taxon>Isochrysidales</taxon>
        <taxon>Noelaerhabdaceae</taxon>
        <taxon>Emiliania</taxon>
    </lineage>
</organism>
<dbReference type="STRING" id="2903.R1C612"/>
<dbReference type="RefSeq" id="XP_005770066.1">
    <property type="nucleotide sequence ID" value="XM_005770009.1"/>
</dbReference>
<evidence type="ECO:0000313" key="3">
    <source>
        <dbReference type="Proteomes" id="UP000013827"/>
    </source>
</evidence>
<dbReference type="PaxDb" id="2903-EOD17637"/>
<keyword evidence="3" id="KW-1185">Reference proteome</keyword>
<accession>A0A0D3J2A2</accession>
<dbReference type="Gene3D" id="3.10.20.90">
    <property type="entry name" value="Phosphatidylinositol 3-kinase Catalytic Subunit, Chain A, domain 1"/>
    <property type="match status" value="1"/>
</dbReference>
<dbReference type="SUPFAM" id="SSF54236">
    <property type="entry name" value="Ubiquitin-like"/>
    <property type="match status" value="1"/>
</dbReference>
<dbReference type="EnsemblProtists" id="EOD17637">
    <property type="protein sequence ID" value="EOD17637"/>
    <property type="gene ID" value="EMIHUDRAFT_458943"/>
</dbReference>
<reference evidence="2" key="2">
    <citation type="submission" date="2024-10" db="UniProtKB">
        <authorList>
            <consortium name="EnsemblProtists"/>
        </authorList>
    </citation>
    <scope>IDENTIFICATION</scope>
</reference>
<proteinExistence type="predicted"/>
<protein>
    <recommendedName>
        <fullName evidence="4">Rad60/SUMO-like domain-containing protein</fullName>
    </recommendedName>
</protein>
<name>A0A0D3J2A2_EMIH1</name>
<feature type="compositionally biased region" description="Basic and acidic residues" evidence="1">
    <location>
        <begin position="528"/>
        <end position="549"/>
    </location>
</feature>
<evidence type="ECO:0000313" key="2">
    <source>
        <dbReference type="EnsemblProtists" id="EOD17637"/>
    </source>
</evidence>